<keyword evidence="3" id="KW-1185">Reference proteome</keyword>
<evidence type="ECO:0000313" key="2">
    <source>
        <dbReference type="EMBL" id="AOM82224.1"/>
    </source>
</evidence>
<proteinExistence type="predicted"/>
<organism evidence="2 3">
    <name type="scientific">Salisediminibacterium beveridgei</name>
    <dbReference type="NCBI Taxonomy" id="632773"/>
    <lineage>
        <taxon>Bacteria</taxon>
        <taxon>Bacillati</taxon>
        <taxon>Bacillota</taxon>
        <taxon>Bacilli</taxon>
        <taxon>Bacillales</taxon>
        <taxon>Bacillaceae</taxon>
        <taxon>Salisediminibacterium</taxon>
    </lineage>
</organism>
<sequence length="113" mass="13256">MQASMNDIRQHLDPDDEVIACIRCSIKIFIYNFNPRPGLLAATKQQLIFIGDRLPGETIKETFDYEDIEEFSRRRRLFTHILVLRHQHDITKFCRMTTGSVDLLIDTVQSRMS</sequence>
<dbReference type="AlphaFoldDB" id="A0A1D7QT78"/>
<dbReference type="InterPro" id="IPR039519">
    <property type="entry name" value="YokE-like_PH"/>
</dbReference>
<dbReference type="Pfam" id="PF14470">
    <property type="entry name" value="bPH_3"/>
    <property type="match status" value="1"/>
</dbReference>
<evidence type="ECO:0000259" key="1">
    <source>
        <dbReference type="Pfam" id="PF14470"/>
    </source>
</evidence>
<feature type="domain" description="YokE-like PH" evidence="1">
    <location>
        <begin position="12"/>
        <end position="109"/>
    </location>
</feature>
<name>A0A1D7QT78_9BACI</name>
<evidence type="ECO:0000313" key="3">
    <source>
        <dbReference type="Proteomes" id="UP000094463"/>
    </source>
</evidence>
<accession>A0A1D7QT78</accession>
<dbReference type="EMBL" id="CP012502">
    <property type="protein sequence ID" value="AOM82224.1"/>
    <property type="molecule type" value="Genomic_DNA"/>
</dbReference>
<gene>
    <name evidence="2" type="ORF">BBEV_0853</name>
</gene>
<dbReference type="RefSeq" id="WP_069364337.1">
    <property type="nucleotide sequence ID" value="NZ_CP012502.1"/>
</dbReference>
<dbReference type="Proteomes" id="UP000094463">
    <property type="component" value="Chromosome"/>
</dbReference>
<protein>
    <recommendedName>
        <fullName evidence="1">YokE-like PH domain-containing protein</fullName>
    </recommendedName>
</protein>
<reference evidence="2 3" key="1">
    <citation type="submission" date="2015-08" db="EMBL/GenBank/DDBJ databases">
        <title>The complete genome sequence of Bacillus beveridgei MLTeJB.</title>
        <authorList>
            <person name="Hanson T.E."/>
            <person name="Mesa C."/>
            <person name="Basesman S.M."/>
            <person name="Oremland R.S."/>
        </authorList>
    </citation>
    <scope>NUCLEOTIDE SEQUENCE [LARGE SCALE GENOMIC DNA]</scope>
    <source>
        <strain evidence="2 3">MLTeJB</strain>
    </source>
</reference>
<dbReference type="KEGG" id="bbev:BBEV_0853"/>
<dbReference type="OrthoDB" id="2874108at2"/>